<dbReference type="Pfam" id="PF00027">
    <property type="entry name" value="cNMP_binding"/>
    <property type="match status" value="1"/>
</dbReference>
<dbReference type="InterPro" id="IPR018488">
    <property type="entry name" value="cNMP-bd_CS"/>
</dbReference>
<dbReference type="EMBL" id="MNPL01029317">
    <property type="protein sequence ID" value="OQR67295.1"/>
    <property type="molecule type" value="Genomic_DNA"/>
</dbReference>
<comment type="similarity">
    <text evidence="1">Belongs to the cAMP-dependent kinase regulatory chain family.</text>
</comment>
<keyword evidence="5" id="KW-0418">Kinase</keyword>
<protein>
    <submittedName>
        <fullName evidence="5">cAMP-dependent protein kinase type II regulatory subunit-like</fullName>
    </submittedName>
</protein>
<evidence type="ECO:0000256" key="3">
    <source>
        <dbReference type="ARBA" id="ARBA00023149"/>
    </source>
</evidence>
<dbReference type="Proteomes" id="UP000192247">
    <property type="component" value="Unassembled WGS sequence"/>
</dbReference>
<gene>
    <name evidence="5" type="ORF">BIW11_02226</name>
</gene>
<dbReference type="SUPFAM" id="SSF51206">
    <property type="entry name" value="cAMP-binding domain-like"/>
    <property type="match status" value="1"/>
</dbReference>
<dbReference type="GO" id="GO:0005952">
    <property type="term" value="C:cAMP-dependent protein kinase complex"/>
    <property type="evidence" value="ECO:0007669"/>
    <property type="project" value="InterPro"/>
</dbReference>
<organism evidence="5 6">
    <name type="scientific">Tropilaelaps mercedesae</name>
    <dbReference type="NCBI Taxonomy" id="418985"/>
    <lineage>
        <taxon>Eukaryota</taxon>
        <taxon>Metazoa</taxon>
        <taxon>Ecdysozoa</taxon>
        <taxon>Arthropoda</taxon>
        <taxon>Chelicerata</taxon>
        <taxon>Arachnida</taxon>
        <taxon>Acari</taxon>
        <taxon>Parasitiformes</taxon>
        <taxon>Mesostigmata</taxon>
        <taxon>Gamasina</taxon>
        <taxon>Dermanyssoidea</taxon>
        <taxon>Laelapidae</taxon>
        <taxon>Tropilaelaps</taxon>
    </lineage>
</organism>
<proteinExistence type="inferred from homology"/>
<dbReference type="PROSITE" id="PS00888">
    <property type="entry name" value="CNMP_BINDING_1"/>
    <property type="match status" value="1"/>
</dbReference>
<dbReference type="PROSITE" id="PS50042">
    <property type="entry name" value="CNMP_BINDING_3"/>
    <property type="match status" value="2"/>
</dbReference>
<dbReference type="PRINTS" id="PR00103">
    <property type="entry name" value="CAMPKINASE"/>
</dbReference>
<dbReference type="InterPro" id="IPR018490">
    <property type="entry name" value="cNMP-bd_dom_sf"/>
</dbReference>
<evidence type="ECO:0000256" key="2">
    <source>
        <dbReference type="ARBA" id="ARBA00022566"/>
    </source>
</evidence>
<keyword evidence="6" id="KW-1185">Reference proteome</keyword>
<dbReference type="SMART" id="SM00100">
    <property type="entry name" value="cNMP"/>
    <property type="match status" value="1"/>
</dbReference>
<dbReference type="OrthoDB" id="417078at2759"/>
<reference evidence="5 6" key="1">
    <citation type="journal article" date="2017" name="Gigascience">
        <title>Draft genome of the honey bee ectoparasitic mite, Tropilaelaps mercedesae, is shaped by the parasitic life history.</title>
        <authorList>
            <person name="Dong X."/>
            <person name="Armstrong S.D."/>
            <person name="Xia D."/>
            <person name="Makepeace B.L."/>
            <person name="Darby A.C."/>
            <person name="Kadowaki T."/>
        </authorList>
    </citation>
    <scope>NUCLEOTIDE SEQUENCE [LARGE SCALE GENOMIC DNA]</scope>
    <source>
        <strain evidence="5">Wuxi-XJTLU</strain>
    </source>
</reference>
<dbReference type="FunFam" id="2.60.120.10:FF:000108">
    <property type="entry name" value="cAMP-dependent protein kinase type II regulatory subunit"/>
    <property type="match status" value="1"/>
</dbReference>
<evidence type="ECO:0000259" key="4">
    <source>
        <dbReference type="PROSITE" id="PS50042"/>
    </source>
</evidence>
<dbReference type="GO" id="GO:0030552">
    <property type="term" value="F:cAMP binding"/>
    <property type="evidence" value="ECO:0007669"/>
    <property type="project" value="UniProtKB-KW"/>
</dbReference>
<dbReference type="InterPro" id="IPR014710">
    <property type="entry name" value="RmlC-like_jellyroll"/>
</dbReference>
<dbReference type="GO" id="GO:0034236">
    <property type="term" value="F:protein kinase A catalytic subunit binding"/>
    <property type="evidence" value="ECO:0007669"/>
    <property type="project" value="TreeGrafter"/>
</dbReference>
<dbReference type="GO" id="GO:0005829">
    <property type="term" value="C:cytosol"/>
    <property type="evidence" value="ECO:0007669"/>
    <property type="project" value="TreeGrafter"/>
</dbReference>
<evidence type="ECO:0000313" key="5">
    <source>
        <dbReference type="EMBL" id="OQR67295.1"/>
    </source>
</evidence>
<evidence type="ECO:0000313" key="6">
    <source>
        <dbReference type="Proteomes" id="UP000192247"/>
    </source>
</evidence>
<keyword evidence="3" id="KW-0114">cAMP</keyword>
<accession>A0A1V9X121</accession>
<comment type="caution">
    <text evidence="5">The sequence shown here is derived from an EMBL/GenBank/DDBJ whole genome shotgun (WGS) entry which is preliminary data.</text>
</comment>
<sequence>MFNGNGSERDTNLECQNDQIDCRAPNRQTFRRIVLKSAHKKRVVYEKLLESVPMLSSLDAYERMNLCDALMPKDFHDGECIIRQGENADGMYFLEDGTVRCCFRSDGGEQEVSRVSKGGYFGELGLITHKPRAASVYAVGDVKVAFLDVEAFERLLGNCVAIMKRNITHYEEQLVRIFGSTQISDLR</sequence>
<dbReference type="Gene3D" id="2.60.120.10">
    <property type="entry name" value="Jelly Rolls"/>
    <property type="match status" value="1"/>
</dbReference>
<dbReference type="PANTHER" id="PTHR11635:SF152">
    <property type="entry name" value="CAMP-DEPENDENT PROTEIN KINASE TYPE I REGULATORY SUBUNIT-RELATED"/>
    <property type="match status" value="1"/>
</dbReference>
<dbReference type="STRING" id="418985.A0A1V9X121"/>
<keyword evidence="2" id="KW-0116">cAMP-binding</keyword>
<dbReference type="GO" id="GO:0004862">
    <property type="term" value="F:cAMP-dependent protein kinase inhibitor activity"/>
    <property type="evidence" value="ECO:0007669"/>
    <property type="project" value="TreeGrafter"/>
</dbReference>
<keyword evidence="5" id="KW-0808">Transferase</keyword>
<dbReference type="PROSITE" id="PS00889">
    <property type="entry name" value="CNMP_BINDING_2"/>
    <property type="match status" value="1"/>
</dbReference>
<keyword evidence="2" id="KW-0547">Nucleotide-binding</keyword>
<name>A0A1V9X121_9ACAR</name>
<dbReference type="InParanoid" id="A0A1V9X121"/>
<dbReference type="GO" id="GO:0016301">
    <property type="term" value="F:kinase activity"/>
    <property type="evidence" value="ECO:0007669"/>
    <property type="project" value="UniProtKB-KW"/>
</dbReference>
<dbReference type="InterPro" id="IPR050503">
    <property type="entry name" value="cAMP-dep_PK_reg_su-like"/>
</dbReference>
<evidence type="ECO:0000256" key="1">
    <source>
        <dbReference type="ARBA" id="ARBA00005753"/>
    </source>
</evidence>
<dbReference type="InterPro" id="IPR000595">
    <property type="entry name" value="cNMP-bd_dom"/>
</dbReference>
<feature type="domain" description="Cyclic nucleotide-binding" evidence="4">
    <location>
        <begin position="1"/>
        <end position="51"/>
    </location>
</feature>
<dbReference type="CDD" id="cd00038">
    <property type="entry name" value="CAP_ED"/>
    <property type="match status" value="1"/>
</dbReference>
<dbReference type="AlphaFoldDB" id="A0A1V9X121"/>
<feature type="domain" description="Cyclic nucleotide-binding" evidence="4">
    <location>
        <begin position="54"/>
        <end position="173"/>
    </location>
</feature>
<dbReference type="PANTHER" id="PTHR11635">
    <property type="entry name" value="CAMP-DEPENDENT PROTEIN KINASE REGULATORY CHAIN"/>
    <property type="match status" value="1"/>
</dbReference>